<dbReference type="Proteomes" id="UP000235392">
    <property type="component" value="Unassembled WGS sequence"/>
</dbReference>
<comment type="caution">
    <text evidence="2">The sequence shown here is derived from an EMBL/GenBank/DDBJ whole genome shotgun (WGS) entry which is preliminary data.</text>
</comment>
<reference evidence="2 3" key="1">
    <citation type="submission" date="2017-11" db="EMBL/GenBank/DDBJ databases">
        <title>De novo assembly and phasing of dikaryotic genomes from two isolates of Puccinia coronata f. sp. avenae, the causal agent of oat crown rust.</title>
        <authorList>
            <person name="Miller M.E."/>
            <person name="Zhang Y."/>
            <person name="Omidvar V."/>
            <person name="Sperschneider J."/>
            <person name="Schwessinger B."/>
            <person name="Raley C."/>
            <person name="Palmer J.M."/>
            <person name="Garnica D."/>
            <person name="Upadhyaya N."/>
            <person name="Rathjen J."/>
            <person name="Taylor J.M."/>
            <person name="Park R.F."/>
            <person name="Dodds P.N."/>
            <person name="Hirsch C.D."/>
            <person name="Kianian S.F."/>
            <person name="Figueroa M."/>
        </authorList>
    </citation>
    <scope>NUCLEOTIDE SEQUENCE [LARGE SCALE GENOMIC DNA]</scope>
    <source>
        <strain evidence="2">12SD80</strain>
    </source>
</reference>
<sequence length="500" mass="57032">MNPNFTRASTCAPSLSNSLLPSTHAPNQTPPNLIQNPTPNMIQNPPFTSDPGRLHAVEEENRRLKEEVDALKSLFHNVAINQGNPAASRTPPGKTPQPRKSLTPQSLKKKTNTPNHDLEGIELDHVSRLLLASCYNLARCLMNRENATEAVPDPPSVLERRKIKGYFGVSPDVPSDNAGIRIQQRELVPISSTAKIDKDYIDYVHGTMRRWGITRFTMDWDKHYDDRFNQIMCQFFLRVWKWGLASGRFGPLVQNEAANLDMDELTLMAIYWRHTKSLRRYYKRGQKGDEALVADQAKNTQRQSLKRIYLQQQGVDMRFIDPFDDRDANSEDELVMSNGIPVSSPKSPAWRSQRATDFIDWVEAKRRSQRISTTTLRKKMTFGVKATLRPRQRPDPPVVDHDARIPIGRPEDWYAPEFLATLSYANRKALEVKPPVFNNIADFHAILPQTQETFNVYPDVAHIHTIADPNNPGDSSEDECKFPANQNPIIIKMEEDEEMS</sequence>
<accession>A0A2N5UBD5</accession>
<organism evidence="2 3">
    <name type="scientific">Puccinia coronata f. sp. avenae</name>
    <dbReference type="NCBI Taxonomy" id="200324"/>
    <lineage>
        <taxon>Eukaryota</taxon>
        <taxon>Fungi</taxon>
        <taxon>Dikarya</taxon>
        <taxon>Basidiomycota</taxon>
        <taxon>Pucciniomycotina</taxon>
        <taxon>Pucciniomycetes</taxon>
        <taxon>Pucciniales</taxon>
        <taxon>Pucciniaceae</taxon>
        <taxon>Puccinia</taxon>
    </lineage>
</organism>
<evidence type="ECO:0000313" key="3">
    <source>
        <dbReference type="Proteomes" id="UP000235392"/>
    </source>
</evidence>
<evidence type="ECO:0000313" key="2">
    <source>
        <dbReference type="EMBL" id="PLW35057.1"/>
    </source>
</evidence>
<feature type="region of interest" description="Disordered" evidence="1">
    <location>
        <begin position="80"/>
        <end position="117"/>
    </location>
</feature>
<dbReference type="EMBL" id="PGCI01000185">
    <property type="protein sequence ID" value="PLW35057.1"/>
    <property type="molecule type" value="Genomic_DNA"/>
</dbReference>
<feature type="region of interest" description="Disordered" evidence="1">
    <location>
        <begin position="1"/>
        <end position="51"/>
    </location>
</feature>
<dbReference type="AlphaFoldDB" id="A0A2N5UBD5"/>
<feature type="compositionally biased region" description="Polar residues" evidence="1">
    <location>
        <begin position="1"/>
        <end position="47"/>
    </location>
</feature>
<gene>
    <name evidence="2" type="ORF">PCASD_16162</name>
</gene>
<name>A0A2N5UBD5_9BASI</name>
<evidence type="ECO:0000256" key="1">
    <source>
        <dbReference type="SAM" id="MobiDB-lite"/>
    </source>
</evidence>
<protein>
    <submittedName>
        <fullName evidence="2">Uncharacterized protein</fullName>
    </submittedName>
</protein>
<proteinExistence type="predicted"/>